<organism evidence="2 3">
    <name type="scientific">Billgrantia gudaonensis</name>
    <dbReference type="NCBI Taxonomy" id="376427"/>
    <lineage>
        <taxon>Bacteria</taxon>
        <taxon>Pseudomonadati</taxon>
        <taxon>Pseudomonadota</taxon>
        <taxon>Gammaproteobacteria</taxon>
        <taxon>Oceanospirillales</taxon>
        <taxon>Halomonadaceae</taxon>
        <taxon>Billgrantia</taxon>
    </lineage>
</organism>
<dbReference type="EMBL" id="FNES01000005">
    <property type="protein sequence ID" value="SDJ52264.1"/>
    <property type="molecule type" value="Genomic_DNA"/>
</dbReference>
<evidence type="ECO:0000259" key="1">
    <source>
        <dbReference type="Pfam" id="PF07171"/>
    </source>
</evidence>
<dbReference type="AlphaFoldDB" id="A0A1G8UF81"/>
<protein>
    <submittedName>
        <fullName evidence="2">MlrC C-terminus</fullName>
    </submittedName>
</protein>
<gene>
    <name evidence="2" type="ORF">SAMN04487954_105160</name>
</gene>
<reference evidence="2 3" key="1">
    <citation type="submission" date="2016-10" db="EMBL/GenBank/DDBJ databases">
        <authorList>
            <person name="de Groot N.N."/>
        </authorList>
    </citation>
    <scope>NUCLEOTIDE SEQUENCE [LARGE SCALE GENOMIC DNA]</scope>
    <source>
        <strain evidence="2 3">CGMCC 1.6133</strain>
    </source>
</reference>
<evidence type="ECO:0000313" key="3">
    <source>
        <dbReference type="Proteomes" id="UP000198525"/>
    </source>
</evidence>
<dbReference type="Proteomes" id="UP000198525">
    <property type="component" value="Unassembled WGS sequence"/>
</dbReference>
<feature type="domain" description="Microcystin LR degradation protein MlrC C-terminal" evidence="1">
    <location>
        <begin position="1"/>
        <end position="54"/>
    </location>
</feature>
<dbReference type="Pfam" id="PF07171">
    <property type="entry name" value="MlrC_C"/>
    <property type="match status" value="1"/>
</dbReference>
<name>A0A1G8UF81_9GAMM</name>
<dbReference type="InterPro" id="IPR010799">
    <property type="entry name" value="MlrC_C"/>
</dbReference>
<sequence length="59" mass="6280">MAIGGKSDPLVVGGPFVATIRVKRLSSGKYRVESPMWEGVEQSCGRCALLQLDAETTLA</sequence>
<accession>A0A1G8UF81</accession>
<keyword evidence="3" id="KW-1185">Reference proteome</keyword>
<evidence type="ECO:0000313" key="2">
    <source>
        <dbReference type="EMBL" id="SDJ52264.1"/>
    </source>
</evidence>
<proteinExistence type="predicted"/>